<dbReference type="EMBL" id="SPQC01000028">
    <property type="protein sequence ID" value="TFU21708.1"/>
    <property type="molecule type" value="Genomic_DNA"/>
</dbReference>
<accession>A0A4Y9F298</accession>
<feature type="transmembrane region" description="Helical" evidence="1">
    <location>
        <begin position="68"/>
        <end position="89"/>
    </location>
</feature>
<comment type="caution">
    <text evidence="2">The sequence shown here is derived from an EMBL/GenBank/DDBJ whole genome shotgun (WGS) entry which is preliminary data.</text>
</comment>
<sequence length="130" mass="14308">MNNTHWHSEHQPYPLPTAPAHLAQPTGVRPPHETNKLNPYGLTALVMVLLMICIGFVNLIFFNWELRIVLPTGFTWLGAMGFGTGALFVKNREKITAIIALILGVLVIVSVPLLAFLAVTFIMWVSGAFA</sequence>
<feature type="transmembrane region" description="Helical" evidence="1">
    <location>
        <begin position="101"/>
        <end position="125"/>
    </location>
</feature>
<keyword evidence="1" id="KW-0812">Transmembrane</keyword>
<keyword evidence="1" id="KW-1133">Transmembrane helix</keyword>
<evidence type="ECO:0000313" key="3">
    <source>
        <dbReference type="Proteomes" id="UP000297951"/>
    </source>
</evidence>
<dbReference type="RefSeq" id="WP_135013081.1">
    <property type="nucleotide sequence ID" value="NZ_JADGLK010000028.1"/>
</dbReference>
<protein>
    <submittedName>
        <fullName evidence="2">Uncharacterized protein</fullName>
    </submittedName>
</protein>
<evidence type="ECO:0000313" key="2">
    <source>
        <dbReference type="EMBL" id="TFU21708.1"/>
    </source>
</evidence>
<feature type="transmembrane region" description="Helical" evidence="1">
    <location>
        <begin position="39"/>
        <end position="62"/>
    </location>
</feature>
<organism evidence="2 3">
    <name type="scientific">Rothia nasimurium</name>
    <dbReference type="NCBI Taxonomy" id="85336"/>
    <lineage>
        <taxon>Bacteria</taxon>
        <taxon>Bacillati</taxon>
        <taxon>Actinomycetota</taxon>
        <taxon>Actinomycetes</taxon>
        <taxon>Micrococcales</taxon>
        <taxon>Micrococcaceae</taxon>
        <taxon>Rothia</taxon>
    </lineage>
</organism>
<keyword evidence="1" id="KW-0472">Membrane</keyword>
<name>A0A4Y9F298_9MICC</name>
<gene>
    <name evidence="2" type="ORF">E4U03_08295</name>
</gene>
<evidence type="ECO:0000256" key="1">
    <source>
        <dbReference type="SAM" id="Phobius"/>
    </source>
</evidence>
<proteinExistence type="predicted"/>
<dbReference type="AlphaFoldDB" id="A0A4Y9F298"/>
<reference evidence="2 3" key="1">
    <citation type="submission" date="2019-03" db="EMBL/GenBank/DDBJ databases">
        <title>Diversity of the mouse oral microbiome.</title>
        <authorList>
            <person name="Joseph S."/>
            <person name="Aduse-Opoku J."/>
            <person name="Curtis M."/>
            <person name="Wade W."/>
            <person name="Hashim A."/>
        </authorList>
    </citation>
    <scope>NUCLEOTIDE SEQUENCE [LARGE SCALE GENOMIC DNA]</scope>
    <source>
        <strain evidence="3">irhom_31</strain>
    </source>
</reference>
<dbReference type="Proteomes" id="UP000297951">
    <property type="component" value="Unassembled WGS sequence"/>
</dbReference>